<dbReference type="InterPro" id="IPR038135">
    <property type="entry name" value="Methylthiotransferase_N_sf"/>
</dbReference>
<dbReference type="SMART" id="SM00729">
    <property type="entry name" value="Elp3"/>
    <property type="match status" value="1"/>
</dbReference>
<dbReference type="NCBIfam" id="TIGR00089">
    <property type="entry name" value="MiaB/RimO family radical SAM methylthiotransferase"/>
    <property type="match status" value="1"/>
</dbReference>
<comment type="caution">
    <text evidence="10">The sequence shown here is derived from an EMBL/GenBank/DDBJ whole genome shotgun (WGS) entry which is preliminary data.</text>
</comment>
<evidence type="ECO:0000313" key="11">
    <source>
        <dbReference type="Proteomes" id="UP000323707"/>
    </source>
</evidence>
<keyword evidence="4" id="KW-0949">S-adenosyl-L-methionine</keyword>
<proteinExistence type="predicted"/>
<evidence type="ECO:0000256" key="4">
    <source>
        <dbReference type="ARBA" id="ARBA00022691"/>
    </source>
</evidence>
<dbReference type="NCBIfam" id="TIGR01579">
    <property type="entry name" value="MiaB-like-C"/>
    <property type="match status" value="1"/>
</dbReference>
<dbReference type="EMBL" id="VXKE01000014">
    <property type="protein sequence ID" value="KAA8709646.1"/>
    <property type="molecule type" value="Genomic_DNA"/>
</dbReference>
<evidence type="ECO:0000259" key="8">
    <source>
        <dbReference type="PROSITE" id="PS51449"/>
    </source>
</evidence>
<dbReference type="Pfam" id="PF04055">
    <property type="entry name" value="Radical_SAM"/>
    <property type="match status" value="1"/>
</dbReference>
<dbReference type="PROSITE" id="PS51449">
    <property type="entry name" value="MTTASE_N"/>
    <property type="match status" value="1"/>
</dbReference>
<keyword evidence="6" id="KW-0408">Iron</keyword>
<dbReference type="PANTHER" id="PTHR11918">
    <property type="entry name" value="RADICAL SAM PROTEINS"/>
    <property type="match status" value="1"/>
</dbReference>
<dbReference type="RefSeq" id="WP_150337344.1">
    <property type="nucleotide sequence ID" value="NZ_JAERIX010000046.1"/>
</dbReference>
<dbReference type="SFLD" id="SFLDG01082">
    <property type="entry name" value="B12-binding_domain_containing"/>
    <property type="match status" value="1"/>
</dbReference>
<dbReference type="SFLD" id="SFLDS00029">
    <property type="entry name" value="Radical_SAM"/>
    <property type="match status" value="1"/>
</dbReference>
<dbReference type="InterPro" id="IPR023404">
    <property type="entry name" value="rSAM_horseshoe"/>
</dbReference>
<evidence type="ECO:0000256" key="5">
    <source>
        <dbReference type="ARBA" id="ARBA00022723"/>
    </source>
</evidence>
<name>A0A5M9QPQ9_9HELI</name>
<dbReference type="PANTHER" id="PTHR11918:SF45">
    <property type="entry name" value="THREONYLCARBAMOYLADENOSINE TRNA METHYLTHIOTRANSFERASE"/>
    <property type="match status" value="1"/>
</dbReference>
<evidence type="ECO:0000256" key="2">
    <source>
        <dbReference type="ARBA" id="ARBA00022485"/>
    </source>
</evidence>
<evidence type="ECO:0000256" key="7">
    <source>
        <dbReference type="ARBA" id="ARBA00023014"/>
    </source>
</evidence>
<evidence type="ECO:0000256" key="6">
    <source>
        <dbReference type="ARBA" id="ARBA00023004"/>
    </source>
</evidence>
<dbReference type="InterPro" id="IPR006638">
    <property type="entry name" value="Elp3/MiaA/NifB-like_rSAM"/>
</dbReference>
<dbReference type="AlphaFoldDB" id="A0A5M9QPQ9"/>
<dbReference type="PROSITE" id="PS51918">
    <property type="entry name" value="RADICAL_SAM"/>
    <property type="match status" value="1"/>
</dbReference>
<evidence type="ECO:0000259" key="9">
    <source>
        <dbReference type="PROSITE" id="PS51918"/>
    </source>
</evidence>
<dbReference type="InterPro" id="IPR020612">
    <property type="entry name" value="Methylthiotransferase_CS"/>
</dbReference>
<dbReference type="Gene3D" id="3.40.50.12160">
    <property type="entry name" value="Methylthiotransferase, N-terminal domain"/>
    <property type="match status" value="1"/>
</dbReference>
<dbReference type="InterPro" id="IPR058240">
    <property type="entry name" value="rSAM_sf"/>
</dbReference>
<reference evidence="10 11" key="1">
    <citation type="submission" date="2019-09" db="EMBL/GenBank/DDBJ databases">
        <title>Draft genome sequence of various Type strains from the CCUG.</title>
        <authorList>
            <person name="Pineiro-Iglesias B."/>
            <person name="Tunovic T."/>
            <person name="Unosson C."/>
            <person name="Inganas E."/>
            <person name="Ohlen M."/>
            <person name="Cardew S."/>
            <person name="Jensie-Markopoulos S."/>
            <person name="Salva-Serra F."/>
            <person name="Jaen-Luchoro D."/>
            <person name="Karlsson R."/>
            <person name="Svensson-Stadler L."/>
            <person name="Chun J."/>
            <person name="Moore E."/>
        </authorList>
    </citation>
    <scope>NUCLEOTIDE SEQUENCE [LARGE SCALE GENOMIC DNA]</scope>
    <source>
        <strain evidence="10 11">CCUG 32756T</strain>
    </source>
</reference>
<dbReference type="GO" id="GO:0035598">
    <property type="term" value="F:tRNA (N(6)-L-threonylcarbamoyladenosine(37)-C(2))-methylthiotransferase activity"/>
    <property type="evidence" value="ECO:0007669"/>
    <property type="project" value="TreeGrafter"/>
</dbReference>
<dbReference type="InterPro" id="IPR006467">
    <property type="entry name" value="MiaB-like_bact"/>
</dbReference>
<sequence>MKEIKQEKPKVFFKTFGCRTNLYDTQIMRENLGEFEHTLEEECAQVVVINSCTVTNGADSGVRSYVRKARDMGKSVVFAGCGVKTQGRALFDKGLVDGVLGHSHKESIAHALDKLAQGEKFFYEDSLEHLDSTIVSEFVGKSRAFIKIQEGCDFACSYCIIPSVRGKSRSLPLGQIVRQVQVLVDSGVQEVVLTGTNVGSYGRDSNGSLSKLLRALFALDSLKRVRIGSLEPSQIDEEFCDLLAHPKLERHLHIALQHSHNAMLKLMNRANRFESDYELLHKIAALGYAIGTDYIVGHPGESEEIWEQAFSNVRTLPLTHIHPFVYSVRSGTASASMSDRVNGTLAKERLHSLNTHIQETNRAFRQKRMAQDKPLQVLIEKQLGDVYVGLDEHFNKIFIESKQELGQWVEIAEYEIKEHNYAKI</sequence>
<keyword evidence="2" id="KW-0004">4Fe-4S</keyword>
<evidence type="ECO:0000256" key="1">
    <source>
        <dbReference type="ARBA" id="ARBA00001966"/>
    </source>
</evidence>
<feature type="domain" description="MTTase N-terminal" evidence="8">
    <location>
        <begin position="9"/>
        <end position="117"/>
    </location>
</feature>
<dbReference type="InterPro" id="IPR005839">
    <property type="entry name" value="Methylthiotransferase"/>
</dbReference>
<protein>
    <submittedName>
        <fullName evidence="10">tRNA (N(6)-L-threonylcarbamoyladenosine(37)-C(2))-methylthiotransferase MtaB</fullName>
    </submittedName>
</protein>
<keyword evidence="7" id="KW-0411">Iron-sulfur</keyword>
<evidence type="ECO:0000313" key="10">
    <source>
        <dbReference type="EMBL" id="KAA8709646.1"/>
    </source>
</evidence>
<dbReference type="Gene3D" id="3.80.30.20">
    <property type="entry name" value="tm_1862 like domain"/>
    <property type="match status" value="1"/>
</dbReference>
<gene>
    <name evidence="10" type="primary">mtaB</name>
    <name evidence="10" type="ORF">F4V45_05100</name>
</gene>
<dbReference type="SUPFAM" id="SSF102114">
    <property type="entry name" value="Radical SAM enzymes"/>
    <property type="match status" value="1"/>
</dbReference>
<keyword evidence="3 10" id="KW-0808">Transferase</keyword>
<dbReference type="Proteomes" id="UP000323707">
    <property type="component" value="Unassembled WGS sequence"/>
</dbReference>
<evidence type="ECO:0000256" key="3">
    <source>
        <dbReference type="ARBA" id="ARBA00022679"/>
    </source>
</evidence>
<dbReference type="InterPro" id="IPR007197">
    <property type="entry name" value="rSAM"/>
</dbReference>
<feature type="domain" description="Radical SAM core" evidence="9">
    <location>
        <begin position="138"/>
        <end position="365"/>
    </location>
</feature>
<keyword evidence="5" id="KW-0479">Metal-binding</keyword>
<dbReference type="Pfam" id="PF00919">
    <property type="entry name" value="UPF0004"/>
    <property type="match status" value="1"/>
</dbReference>
<dbReference type="PROSITE" id="PS01278">
    <property type="entry name" value="MTTASE_RADICAL"/>
    <property type="match status" value="1"/>
</dbReference>
<dbReference type="GO" id="GO:0051539">
    <property type="term" value="F:4 iron, 4 sulfur cluster binding"/>
    <property type="evidence" value="ECO:0007669"/>
    <property type="project" value="UniProtKB-KW"/>
</dbReference>
<dbReference type="InterPro" id="IPR013848">
    <property type="entry name" value="Methylthiotransferase_N"/>
</dbReference>
<dbReference type="GO" id="GO:0046872">
    <property type="term" value="F:metal ion binding"/>
    <property type="evidence" value="ECO:0007669"/>
    <property type="project" value="UniProtKB-KW"/>
</dbReference>
<comment type="cofactor">
    <cofactor evidence="1">
        <name>[4Fe-4S] cluster</name>
        <dbReference type="ChEBI" id="CHEBI:49883"/>
    </cofactor>
</comment>
<dbReference type="CDD" id="cd01335">
    <property type="entry name" value="Radical_SAM"/>
    <property type="match status" value="1"/>
</dbReference>
<accession>A0A5M9QPQ9</accession>
<organism evidence="10 11">
    <name type="scientific">Helicobacter canis</name>
    <dbReference type="NCBI Taxonomy" id="29419"/>
    <lineage>
        <taxon>Bacteria</taxon>
        <taxon>Pseudomonadati</taxon>
        <taxon>Campylobacterota</taxon>
        <taxon>Epsilonproteobacteria</taxon>
        <taxon>Campylobacterales</taxon>
        <taxon>Helicobacteraceae</taxon>
        <taxon>Helicobacter</taxon>
    </lineage>
</organism>